<organism evidence="2 3">
    <name type="scientific">Rickenella mellea</name>
    <dbReference type="NCBI Taxonomy" id="50990"/>
    <lineage>
        <taxon>Eukaryota</taxon>
        <taxon>Fungi</taxon>
        <taxon>Dikarya</taxon>
        <taxon>Basidiomycota</taxon>
        <taxon>Agaricomycotina</taxon>
        <taxon>Agaricomycetes</taxon>
        <taxon>Hymenochaetales</taxon>
        <taxon>Rickenellaceae</taxon>
        <taxon>Rickenella</taxon>
    </lineage>
</organism>
<dbReference type="EMBL" id="ML170159">
    <property type="protein sequence ID" value="TDL27239.1"/>
    <property type="molecule type" value="Genomic_DNA"/>
</dbReference>
<keyword evidence="1" id="KW-0812">Transmembrane</keyword>
<name>A0A4Y7QK74_9AGAM</name>
<evidence type="ECO:0000313" key="3">
    <source>
        <dbReference type="Proteomes" id="UP000294933"/>
    </source>
</evidence>
<dbReference type="Proteomes" id="UP000294933">
    <property type="component" value="Unassembled WGS sequence"/>
</dbReference>
<dbReference type="OrthoDB" id="2279611at2759"/>
<accession>A0A4Y7QK74</accession>
<dbReference type="STRING" id="50990.A0A4Y7QK74"/>
<evidence type="ECO:0000256" key="1">
    <source>
        <dbReference type="SAM" id="Phobius"/>
    </source>
</evidence>
<protein>
    <submittedName>
        <fullName evidence="2">Tetraspanin Pls1 family</fullName>
    </submittedName>
</protein>
<gene>
    <name evidence="2" type="ORF">BD410DRAFT_714583</name>
</gene>
<feature type="transmembrane region" description="Helical" evidence="1">
    <location>
        <begin position="175"/>
        <end position="197"/>
    </location>
</feature>
<feature type="transmembrane region" description="Helical" evidence="1">
    <location>
        <begin position="7"/>
        <end position="31"/>
    </location>
</feature>
<keyword evidence="3" id="KW-1185">Reference proteome</keyword>
<reference evidence="2 3" key="1">
    <citation type="submission" date="2018-06" db="EMBL/GenBank/DDBJ databases">
        <title>A transcriptomic atlas of mushroom development highlights an independent origin of complex multicellularity.</title>
        <authorList>
            <consortium name="DOE Joint Genome Institute"/>
            <person name="Krizsan K."/>
            <person name="Almasi E."/>
            <person name="Merenyi Z."/>
            <person name="Sahu N."/>
            <person name="Viragh M."/>
            <person name="Koszo T."/>
            <person name="Mondo S."/>
            <person name="Kiss B."/>
            <person name="Balint B."/>
            <person name="Kues U."/>
            <person name="Barry K."/>
            <person name="Hegedus J.C."/>
            <person name="Henrissat B."/>
            <person name="Johnson J."/>
            <person name="Lipzen A."/>
            <person name="Ohm R."/>
            <person name="Nagy I."/>
            <person name="Pangilinan J."/>
            <person name="Yan J."/>
            <person name="Xiong Y."/>
            <person name="Grigoriev I.V."/>
            <person name="Hibbett D.S."/>
            <person name="Nagy L.G."/>
        </authorList>
    </citation>
    <scope>NUCLEOTIDE SEQUENCE [LARGE SCALE GENOMIC DNA]</scope>
    <source>
        <strain evidence="2 3">SZMC22713</strain>
    </source>
</reference>
<feature type="transmembrane region" description="Helical" evidence="1">
    <location>
        <begin position="76"/>
        <end position="102"/>
    </location>
</feature>
<dbReference type="AlphaFoldDB" id="A0A4Y7QK74"/>
<proteinExistence type="predicted"/>
<feature type="transmembrane region" description="Helical" evidence="1">
    <location>
        <begin position="51"/>
        <end position="69"/>
    </location>
</feature>
<dbReference type="VEuPathDB" id="FungiDB:BD410DRAFT_714583"/>
<evidence type="ECO:0000313" key="2">
    <source>
        <dbReference type="EMBL" id="TDL27239.1"/>
    </source>
</evidence>
<sequence length="219" mass="24053">MPSKKLLGVWAFLDVLLLAAGVLTIVLSIVWKMPDLLRDMVISHADLTTGLILGIALIVTWAISVGAIIQPNHVTIGLVILNWVLILDGVVILIIGSFVWFFTLQERANFHKVFSMQSAATQIAVQDKLKCCGYFNSTDLLQIGGSVCQSQAIADSQTPCVGPITSFADMTLNNIFSSIYGFMAIVLCLFLASLCVINKRMEEERFRKIDEKRGGRGFV</sequence>
<keyword evidence="1" id="KW-0472">Membrane</keyword>
<keyword evidence="1" id="KW-1133">Transmembrane helix</keyword>